<dbReference type="Gene3D" id="3.30.420.40">
    <property type="match status" value="2"/>
</dbReference>
<dbReference type="RefSeq" id="XP_030626473.1">
    <property type="nucleotide sequence ID" value="XM_030770613.1"/>
</dbReference>
<dbReference type="InterPro" id="IPR020902">
    <property type="entry name" value="Actin/actin-like_CS"/>
</dbReference>
<keyword evidence="3" id="KW-0963">Cytoplasm</keyword>
<dbReference type="GeneID" id="115809101"/>
<proteinExistence type="inferred from homology"/>
<evidence type="ECO:0000256" key="3">
    <source>
        <dbReference type="ARBA" id="ARBA00023212"/>
    </source>
</evidence>
<dbReference type="SMART" id="SM00268">
    <property type="entry name" value="ACTIN"/>
    <property type="match status" value="1"/>
</dbReference>
<keyword evidence="5" id="KW-1185">Reference proteome</keyword>
<comment type="similarity">
    <text evidence="2 4">Belongs to the actin family.</text>
</comment>
<keyword evidence="3" id="KW-0206">Cytoskeleton</keyword>
<dbReference type="Pfam" id="PF00022">
    <property type="entry name" value="Actin"/>
    <property type="match status" value="1"/>
</dbReference>
<name>A0A6J2V3W6_CHACN</name>
<evidence type="ECO:0000256" key="2">
    <source>
        <dbReference type="ARBA" id="ARBA00006752"/>
    </source>
</evidence>
<evidence type="ECO:0000256" key="1">
    <source>
        <dbReference type="ARBA" id="ARBA00004245"/>
    </source>
</evidence>
<accession>A0A6J2V3W6</accession>
<dbReference type="PRINTS" id="PR00190">
    <property type="entry name" value="ACTIN"/>
</dbReference>
<dbReference type="InterPro" id="IPR004000">
    <property type="entry name" value="Actin"/>
</dbReference>
<dbReference type="PANTHER" id="PTHR11937">
    <property type="entry name" value="ACTIN"/>
    <property type="match status" value="1"/>
</dbReference>
<dbReference type="AlphaFoldDB" id="A0A6J2V3W6"/>
<reference evidence="6" key="1">
    <citation type="submission" date="2025-08" db="UniProtKB">
        <authorList>
            <consortium name="RefSeq"/>
        </authorList>
    </citation>
    <scope>IDENTIFICATION</scope>
</reference>
<evidence type="ECO:0000313" key="6">
    <source>
        <dbReference type="RefSeq" id="XP_030626473.1"/>
    </source>
</evidence>
<dbReference type="InParanoid" id="A0A6J2V3W6"/>
<evidence type="ECO:0000313" key="5">
    <source>
        <dbReference type="Proteomes" id="UP000504632"/>
    </source>
</evidence>
<dbReference type="FunFam" id="3.30.420.40:FF:000050">
    <property type="entry name" value="Actin, alpha skeletal muscle"/>
    <property type="match status" value="1"/>
</dbReference>
<dbReference type="FunFam" id="3.90.640.10:FF:000007">
    <property type="entry name" value="Actin like 7B"/>
    <property type="match status" value="1"/>
</dbReference>
<dbReference type="CDD" id="cd13397">
    <property type="entry name" value="ASKHA_NBD_actin_Arp-T1-3"/>
    <property type="match status" value="1"/>
</dbReference>
<dbReference type="Gene3D" id="3.90.640.10">
    <property type="entry name" value="Actin, Chain A, domain 4"/>
    <property type="match status" value="1"/>
</dbReference>
<dbReference type="SUPFAM" id="SSF53067">
    <property type="entry name" value="Actin-like ATPase domain"/>
    <property type="match status" value="2"/>
</dbReference>
<comment type="subcellular location">
    <subcellularLocation>
        <location evidence="1">Cytoplasm</location>
        <location evidence="1">Cytoskeleton</location>
    </subcellularLocation>
</comment>
<dbReference type="InterPro" id="IPR043129">
    <property type="entry name" value="ATPase_NBD"/>
</dbReference>
<sequence>MTDFKTPIVLDTGSGLMKAGFADEDLPTTIFPNIIGVPKYEEVMNGHFERETYIGHDAQHMRGVLALRYPMRNGIIHNWEEMEMIWHHTFQQLCVEPEDHPVMLTEAAMNPQENRQRMVEIMFESFSVPLTYVAMQAVLALYAAGRTTGVVFDSGDGVSHSVPVYEGYSLPHAVQRFNLAGMDVTLHLQKLLQEQGVSMRTSAELEIVRDMKEKYCCVALDYEAELSGGGAASSPVHYTMPDGQVISLSSERFRAPEILFKPELIGRDHYGVHESIFRSILQSDIDLQRTFVGNILLSGGNTLLAGLPERLQSEIKKMVPMDIAGCVRVTSPKDRDFSVWCGGAVLANLSAFSSAWISQEEYYEFGPQIVFRKCF</sequence>
<dbReference type="PROSITE" id="PS01132">
    <property type="entry name" value="ACTINS_ACT_LIKE"/>
    <property type="match status" value="1"/>
</dbReference>
<dbReference type="OrthoDB" id="8532208at2759"/>
<organism evidence="5 6">
    <name type="scientific">Chanos chanos</name>
    <name type="common">Milkfish</name>
    <name type="synonym">Mugil chanos</name>
    <dbReference type="NCBI Taxonomy" id="29144"/>
    <lineage>
        <taxon>Eukaryota</taxon>
        <taxon>Metazoa</taxon>
        <taxon>Chordata</taxon>
        <taxon>Craniata</taxon>
        <taxon>Vertebrata</taxon>
        <taxon>Euteleostomi</taxon>
        <taxon>Actinopterygii</taxon>
        <taxon>Neopterygii</taxon>
        <taxon>Teleostei</taxon>
        <taxon>Ostariophysi</taxon>
        <taxon>Gonorynchiformes</taxon>
        <taxon>Chanidae</taxon>
        <taxon>Chanos</taxon>
    </lineage>
</organism>
<protein>
    <submittedName>
        <fullName evidence="6">Actin-85C</fullName>
    </submittedName>
</protein>
<dbReference type="GO" id="GO:0005856">
    <property type="term" value="C:cytoskeleton"/>
    <property type="evidence" value="ECO:0007669"/>
    <property type="project" value="UniProtKB-SubCell"/>
</dbReference>
<dbReference type="FunFam" id="3.30.420.40:FF:000058">
    <property type="entry name" value="Putative actin-related protein 5"/>
    <property type="match status" value="1"/>
</dbReference>
<dbReference type="Proteomes" id="UP000504632">
    <property type="component" value="Chromosome 4"/>
</dbReference>
<gene>
    <name evidence="6" type="primary">LOC115809101</name>
</gene>
<evidence type="ECO:0000256" key="4">
    <source>
        <dbReference type="RuleBase" id="RU000487"/>
    </source>
</evidence>